<dbReference type="RGD" id="1588718">
    <property type="gene designation" value="Clec2d2l2"/>
</dbReference>
<evidence type="ECO:0000256" key="9">
    <source>
        <dbReference type="SAM" id="MobiDB-lite"/>
    </source>
</evidence>
<protein>
    <submittedName>
        <fullName evidence="12">C-type lectin domain family 2 member D2 like 2</fullName>
    </submittedName>
</protein>
<dbReference type="GO" id="GO:0009897">
    <property type="term" value="C:external side of plasma membrane"/>
    <property type="evidence" value="ECO:0000318"/>
    <property type="project" value="GO_Central"/>
</dbReference>
<dbReference type="Gene3D" id="3.10.100.10">
    <property type="entry name" value="Mannose-Binding Protein A, subunit A"/>
    <property type="match status" value="1"/>
</dbReference>
<accession>F7FPR5</accession>
<dbReference type="InterPro" id="IPR016187">
    <property type="entry name" value="CTDL_fold"/>
</dbReference>
<dbReference type="PROSITE" id="PS50041">
    <property type="entry name" value="C_TYPE_LECTIN_2"/>
    <property type="match status" value="1"/>
</dbReference>
<evidence type="ECO:0000256" key="7">
    <source>
        <dbReference type="ARBA" id="ARBA00023136"/>
    </source>
</evidence>
<dbReference type="SUPFAM" id="SSF56436">
    <property type="entry name" value="C-type lectin-like"/>
    <property type="match status" value="1"/>
</dbReference>
<keyword evidence="2" id="KW-1003">Cell membrane</keyword>
<dbReference type="CDD" id="cd03593">
    <property type="entry name" value="CLECT_NK_receptors_like"/>
    <property type="match status" value="1"/>
</dbReference>
<dbReference type="PANTHER" id="PTHR45710:SF19">
    <property type="entry name" value="C-TYPE LECTIN DOMAIN FAMILY 2 MEMBER D-RELATED"/>
    <property type="match status" value="1"/>
</dbReference>
<dbReference type="GeneTree" id="ENSGT00940000155319"/>
<keyword evidence="13" id="KW-1185">Reference proteome</keyword>
<feature type="domain" description="C-type lectin" evidence="11">
    <location>
        <begin position="170"/>
        <end position="275"/>
    </location>
</feature>
<dbReference type="Bgee" id="ENSRNOG00000037076">
    <property type="expression patterns" value="Expressed in spleen and 10 other cell types or tissues"/>
</dbReference>
<keyword evidence="7 10" id="KW-0472">Membrane</keyword>
<feature type="transmembrane region" description="Helical" evidence="10">
    <location>
        <begin position="108"/>
        <end position="128"/>
    </location>
</feature>
<sequence length="285" mass="31596">MFSFIRCSLLQQEEGAEPPSPECSETGENGPYSMPSSAHLQDPPPHLSGTLTQDEGQTSLRQSSSCGPSAASASESLSGSTESRIPHSKVRQGKGLRSIFPESRVKRYCCYGGVITVVAIAIVVPLSVTLSVKQMEQTSINNTSAASINNTSAASINNTYAACPSNWTEYGNKCFYFSEYTSNWTFSQDFCEAQEAELARFDTEEELNFLKRHKGSSNPWIGLHRESSAHPWKWTDNTEYNYFVPIRGDGLCGFLSDQLNISSSRDYVKRSWICSKPKRYISQSQ</sequence>
<evidence type="ECO:0000256" key="8">
    <source>
        <dbReference type="ARBA" id="ARBA00023180"/>
    </source>
</evidence>
<evidence type="ECO:0000256" key="3">
    <source>
        <dbReference type="ARBA" id="ARBA00022692"/>
    </source>
</evidence>
<dbReference type="InterPro" id="IPR001304">
    <property type="entry name" value="C-type_lectin-like"/>
</dbReference>
<name>F7FPR5_RAT</name>
<keyword evidence="3 10" id="KW-0812">Transmembrane</keyword>
<dbReference type="SMART" id="SM00034">
    <property type="entry name" value="CLECT"/>
    <property type="match status" value="1"/>
</dbReference>
<dbReference type="Pfam" id="PF00059">
    <property type="entry name" value="Lectin_C"/>
    <property type="match status" value="1"/>
</dbReference>
<evidence type="ECO:0000259" key="11">
    <source>
        <dbReference type="PROSITE" id="PS50041"/>
    </source>
</evidence>
<dbReference type="ExpressionAtlas" id="F7FPR5">
    <property type="expression patterns" value="baseline and differential"/>
</dbReference>
<keyword evidence="4" id="KW-0430">Lectin</keyword>
<evidence type="ECO:0000313" key="12">
    <source>
        <dbReference type="Ensembl" id="ENSRNOP00000040749.6"/>
    </source>
</evidence>
<evidence type="ECO:0000256" key="5">
    <source>
        <dbReference type="ARBA" id="ARBA00022968"/>
    </source>
</evidence>
<dbReference type="AGR" id="RGD:1588718"/>
<dbReference type="InterPro" id="IPR050828">
    <property type="entry name" value="C-type_lectin/matrix_domain"/>
</dbReference>
<dbReference type="OrthoDB" id="9906043at2759"/>
<reference evidence="12" key="3">
    <citation type="submission" date="2025-09" db="UniProtKB">
        <authorList>
            <consortium name="Ensembl"/>
        </authorList>
    </citation>
    <scope>IDENTIFICATION</scope>
    <source>
        <strain evidence="12">Brown Norway</strain>
    </source>
</reference>
<evidence type="ECO:0000256" key="10">
    <source>
        <dbReference type="SAM" id="Phobius"/>
    </source>
</evidence>
<gene>
    <name evidence="12 14" type="primary">Clec2d2l2</name>
    <name evidence="14" type="synonym">LOC689770</name>
</gene>
<dbReference type="Ensembl" id="ENSRNOT00000042872.8">
    <property type="protein sequence ID" value="ENSRNOP00000040749.6"/>
    <property type="gene ID" value="ENSRNOG00000069744.2"/>
</dbReference>
<dbReference type="GeneID" id="689770"/>
<evidence type="ECO:0000313" key="14">
    <source>
        <dbReference type="RGD" id="1588718"/>
    </source>
</evidence>
<dbReference type="CTD" id="689770"/>
<dbReference type="InterPro" id="IPR016186">
    <property type="entry name" value="C-type_lectin-like/link_sf"/>
</dbReference>
<comment type="subcellular location">
    <subcellularLocation>
        <location evidence="1">Cell membrane</location>
        <topology evidence="1">Single-pass type II membrane protein</topology>
    </subcellularLocation>
</comment>
<keyword evidence="6 10" id="KW-1133">Transmembrane helix</keyword>
<dbReference type="HOGENOM" id="CLU_049894_8_1_1"/>
<evidence type="ECO:0000313" key="13">
    <source>
        <dbReference type="Proteomes" id="UP000002494"/>
    </source>
</evidence>
<feature type="compositionally biased region" description="Low complexity" evidence="9">
    <location>
        <begin position="63"/>
        <end position="83"/>
    </location>
</feature>
<organism evidence="12 13">
    <name type="scientific">Rattus norvegicus</name>
    <name type="common">Rat</name>
    <dbReference type="NCBI Taxonomy" id="10116"/>
    <lineage>
        <taxon>Eukaryota</taxon>
        <taxon>Metazoa</taxon>
        <taxon>Chordata</taxon>
        <taxon>Craniata</taxon>
        <taxon>Vertebrata</taxon>
        <taxon>Euteleostomi</taxon>
        <taxon>Mammalia</taxon>
        <taxon>Eutheria</taxon>
        <taxon>Euarchontoglires</taxon>
        <taxon>Glires</taxon>
        <taxon>Rodentia</taxon>
        <taxon>Myomorpha</taxon>
        <taxon>Muroidea</taxon>
        <taxon>Muridae</taxon>
        <taxon>Murinae</taxon>
        <taxon>Rattus</taxon>
    </lineage>
</organism>
<feature type="compositionally biased region" description="Polar residues" evidence="9">
    <location>
        <begin position="49"/>
        <end position="62"/>
    </location>
</feature>
<dbReference type="PANTHER" id="PTHR45710">
    <property type="entry name" value="C-TYPE LECTIN DOMAIN-CONTAINING PROTEIN 180"/>
    <property type="match status" value="1"/>
</dbReference>
<dbReference type="AlphaFoldDB" id="F7FPR5"/>
<evidence type="ECO:0000256" key="1">
    <source>
        <dbReference type="ARBA" id="ARBA00004401"/>
    </source>
</evidence>
<reference evidence="12" key="1">
    <citation type="submission" date="2024-01" db="EMBL/GenBank/DDBJ databases">
        <title>GRCr8: a new rat reference genome assembly contstructed from accurate long reads and long range scaffolding.</title>
        <authorList>
            <person name="Doris P.A."/>
            <person name="Kalbfleisch T."/>
            <person name="Li K."/>
            <person name="Howe K."/>
            <person name="Wood J."/>
        </authorList>
    </citation>
    <scope>NUCLEOTIDE SEQUENCE [LARGE SCALE GENOMIC DNA]</scope>
    <source>
        <strain evidence="12">Brown Norway</strain>
    </source>
</reference>
<dbReference type="RefSeq" id="XP_038964312.1">
    <property type="nucleotide sequence ID" value="XM_039108384.2"/>
</dbReference>
<dbReference type="VEuPathDB" id="HostDB:ENSRNOG00000069744"/>
<reference evidence="12" key="2">
    <citation type="submission" date="2025-08" db="UniProtKB">
        <authorList>
            <consortium name="Ensembl"/>
        </authorList>
    </citation>
    <scope>IDENTIFICATION</scope>
    <source>
        <strain evidence="12">Brown Norway</strain>
    </source>
</reference>
<evidence type="ECO:0000256" key="2">
    <source>
        <dbReference type="ARBA" id="ARBA00022475"/>
    </source>
</evidence>
<proteinExistence type="predicted"/>
<dbReference type="GO" id="GO:0030246">
    <property type="term" value="F:carbohydrate binding"/>
    <property type="evidence" value="ECO:0007669"/>
    <property type="project" value="UniProtKB-KW"/>
</dbReference>
<evidence type="ECO:0000256" key="6">
    <source>
        <dbReference type="ARBA" id="ARBA00022989"/>
    </source>
</evidence>
<dbReference type="Proteomes" id="UP000002494">
    <property type="component" value="Chromosome 4"/>
</dbReference>
<evidence type="ECO:0000256" key="4">
    <source>
        <dbReference type="ARBA" id="ARBA00022734"/>
    </source>
</evidence>
<feature type="region of interest" description="Disordered" evidence="9">
    <location>
        <begin position="7"/>
        <end position="93"/>
    </location>
</feature>
<keyword evidence="8" id="KW-0325">Glycoprotein</keyword>
<dbReference type="InterPro" id="IPR033992">
    <property type="entry name" value="NKR-like_CTLD"/>
</dbReference>
<dbReference type="GO" id="GO:0046703">
    <property type="term" value="F:natural killer cell lectin-like receptor binding"/>
    <property type="evidence" value="ECO:0000318"/>
    <property type="project" value="GO_Central"/>
</dbReference>
<keyword evidence="5" id="KW-0735">Signal-anchor</keyword>